<dbReference type="Proteomes" id="UP001152888">
    <property type="component" value="Unassembled WGS sequence"/>
</dbReference>
<dbReference type="FunFam" id="3.30.70.270:FF:000020">
    <property type="entry name" value="Transposon Tf2-6 polyprotein-like Protein"/>
    <property type="match status" value="1"/>
</dbReference>
<organism evidence="3 4">
    <name type="scientific">Acanthoscelides obtectus</name>
    <name type="common">Bean weevil</name>
    <name type="synonym">Bruchus obtectus</name>
    <dbReference type="NCBI Taxonomy" id="200917"/>
    <lineage>
        <taxon>Eukaryota</taxon>
        <taxon>Metazoa</taxon>
        <taxon>Ecdysozoa</taxon>
        <taxon>Arthropoda</taxon>
        <taxon>Hexapoda</taxon>
        <taxon>Insecta</taxon>
        <taxon>Pterygota</taxon>
        <taxon>Neoptera</taxon>
        <taxon>Endopterygota</taxon>
        <taxon>Coleoptera</taxon>
        <taxon>Polyphaga</taxon>
        <taxon>Cucujiformia</taxon>
        <taxon>Chrysomeloidea</taxon>
        <taxon>Chrysomelidae</taxon>
        <taxon>Bruchinae</taxon>
        <taxon>Bruchini</taxon>
        <taxon>Acanthoscelides</taxon>
    </lineage>
</organism>
<dbReference type="InterPro" id="IPR051320">
    <property type="entry name" value="Viral_Replic_Matur_Polypro"/>
</dbReference>
<dbReference type="SUPFAM" id="SSF56672">
    <property type="entry name" value="DNA/RNA polymerases"/>
    <property type="match status" value="1"/>
</dbReference>
<proteinExistence type="predicted"/>
<evidence type="ECO:0000259" key="2">
    <source>
        <dbReference type="Pfam" id="PF00078"/>
    </source>
</evidence>
<dbReference type="EMBL" id="CAKOFQ010008953">
    <property type="protein sequence ID" value="CAH2016583.1"/>
    <property type="molecule type" value="Genomic_DNA"/>
</dbReference>
<evidence type="ECO:0000256" key="1">
    <source>
        <dbReference type="ARBA" id="ARBA00012493"/>
    </source>
</evidence>
<dbReference type="InterPro" id="IPR000477">
    <property type="entry name" value="RT_dom"/>
</dbReference>
<reference evidence="3" key="1">
    <citation type="submission" date="2022-03" db="EMBL/GenBank/DDBJ databases">
        <authorList>
            <person name="Sayadi A."/>
        </authorList>
    </citation>
    <scope>NUCLEOTIDE SEQUENCE</scope>
</reference>
<dbReference type="AlphaFoldDB" id="A0A9P0QBG0"/>
<dbReference type="InterPro" id="IPR043502">
    <property type="entry name" value="DNA/RNA_pol_sf"/>
</dbReference>
<evidence type="ECO:0000313" key="3">
    <source>
        <dbReference type="EMBL" id="CAH2016583.1"/>
    </source>
</evidence>
<keyword evidence="4" id="KW-1185">Reference proteome</keyword>
<dbReference type="CDD" id="cd01647">
    <property type="entry name" value="RT_LTR"/>
    <property type="match status" value="1"/>
</dbReference>
<name>A0A9P0QBG0_ACAOB</name>
<gene>
    <name evidence="3" type="ORF">ACAOBT_LOCUS35472</name>
</gene>
<dbReference type="PANTHER" id="PTHR33064:SF37">
    <property type="entry name" value="RIBONUCLEASE H"/>
    <property type="match status" value="1"/>
</dbReference>
<evidence type="ECO:0000313" key="4">
    <source>
        <dbReference type="Proteomes" id="UP001152888"/>
    </source>
</evidence>
<dbReference type="Pfam" id="PF00078">
    <property type="entry name" value="RVT_1"/>
    <property type="match status" value="1"/>
</dbReference>
<feature type="domain" description="Reverse transcriptase" evidence="2">
    <location>
        <begin position="34"/>
        <end position="192"/>
    </location>
</feature>
<dbReference type="EC" id="2.7.7.49" evidence="1"/>
<dbReference type="Gene3D" id="3.30.70.270">
    <property type="match status" value="2"/>
</dbReference>
<dbReference type="InterPro" id="IPR043128">
    <property type="entry name" value="Rev_trsase/Diguanyl_cyclase"/>
</dbReference>
<protein>
    <recommendedName>
        <fullName evidence="1">RNA-directed DNA polymerase</fullName>
        <ecNumber evidence="1">2.7.7.49</ecNumber>
    </recommendedName>
</protein>
<dbReference type="PANTHER" id="PTHR33064">
    <property type="entry name" value="POL PROTEIN"/>
    <property type="match status" value="1"/>
</dbReference>
<dbReference type="Gene3D" id="3.10.10.10">
    <property type="entry name" value="HIV Type 1 Reverse Transcriptase, subunit A, domain 1"/>
    <property type="match status" value="1"/>
</dbReference>
<dbReference type="OrthoDB" id="6764494at2759"/>
<accession>A0A9P0QBG0</accession>
<comment type="caution">
    <text evidence="3">The sequence shown here is derived from an EMBL/GenBank/DDBJ whole genome shotgun (WGS) entry which is preliminary data.</text>
</comment>
<sequence>MVYRDEVRRQIGDMLAAGVIQKERTSYISPLVCVKKRDGNIRVCLDARGLNSKIKDLVNPPNPSELMANFKQWQIMSTINLTQAYWQIPVLPDHTKYLGLVFEGETYSFCRFPFGLSTSTASLIRCLNKILEGCNDFAQAYVDDLLIYPENIADHLRHLKTIFQRFSDTGITIKLRQCQFIRENVHFLGHVITSRGIENDEGRFKNISDFPVPRNLRELPGFLGLVNYEHRFCAGYAELTVPLLKLLKKGEKWRCGSDEMESFRVIKSAFLKSMMLVHPDFKRTFYIQCDATAYAVGG</sequence>
<dbReference type="GO" id="GO:0003964">
    <property type="term" value="F:RNA-directed DNA polymerase activity"/>
    <property type="evidence" value="ECO:0007669"/>
    <property type="project" value="UniProtKB-EC"/>
</dbReference>